<proteinExistence type="predicted"/>
<comment type="caution">
    <text evidence="1">The sequence shown here is derived from an EMBL/GenBank/DDBJ whole genome shotgun (WGS) entry which is preliminary data.</text>
</comment>
<keyword evidence="2" id="KW-1185">Reference proteome</keyword>
<dbReference type="AlphaFoldDB" id="A0A917ULX6"/>
<dbReference type="InterPro" id="IPR036390">
    <property type="entry name" value="WH_DNA-bd_sf"/>
</dbReference>
<dbReference type="EMBL" id="BMOE01000002">
    <property type="protein sequence ID" value="GGJ67183.1"/>
    <property type="molecule type" value="Genomic_DNA"/>
</dbReference>
<reference evidence="1" key="2">
    <citation type="submission" date="2020-09" db="EMBL/GenBank/DDBJ databases">
        <authorList>
            <person name="Sun Q."/>
            <person name="Ohkuma M."/>
        </authorList>
    </citation>
    <scope>NUCLEOTIDE SEQUENCE</scope>
    <source>
        <strain evidence="1">JCM 14371</strain>
    </source>
</reference>
<organism evidence="1 2">
    <name type="scientific">Deinococcus aquiradiocola</name>
    <dbReference type="NCBI Taxonomy" id="393059"/>
    <lineage>
        <taxon>Bacteria</taxon>
        <taxon>Thermotogati</taxon>
        <taxon>Deinococcota</taxon>
        <taxon>Deinococci</taxon>
        <taxon>Deinococcales</taxon>
        <taxon>Deinococcaceae</taxon>
        <taxon>Deinococcus</taxon>
    </lineage>
</organism>
<dbReference type="InterPro" id="IPR036388">
    <property type="entry name" value="WH-like_DNA-bd_sf"/>
</dbReference>
<reference evidence="1" key="1">
    <citation type="journal article" date="2014" name="Int. J. Syst. Evol. Microbiol.">
        <title>Complete genome sequence of Corynebacterium casei LMG S-19264T (=DSM 44701T), isolated from a smear-ripened cheese.</title>
        <authorList>
            <consortium name="US DOE Joint Genome Institute (JGI-PGF)"/>
            <person name="Walter F."/>
            <person name="Albersmeier A."/>
            <person name="Kalinowski J."/>
            <person name="Ruckert C."/>
        </authorList>
    </citation>
    <scope>NUCLEOTIDE SEQUENCE</scope>
    <source>
        <strain evidence="1">JCM 14371</strain>
    </source>
</reference>
<dbReference type="Gene3D" id="1.10.10.10">
    <property type="entry name" value="Winged helix-like DNA-binding domain superfamily/Winged helix DNA-binding domain"/>
    <property type="match status" value="1"/>
</dbReference>
<accession>A0A917ULX6</accession>
<evidence type="ECO:0000313" key="1">
    <source>
        <dbReference type="EMBL" id="GGJ67183.1"/>
    </source>
</evidence>
<protein>
    <submittedName>
        <fullName evidence="1">Uncharacterized protein</fullName>
    </submittedName>
</protein>
<sequence>MLLSMPDLQGSSLPTPSQVEVLTDLRAAQVVTDRTQLRLLAPFMGQERTVSQVAGLLHLSTTAAYKVTQRFLNLGLLRETRTEARAGRALRYYRAPAAYFTPFTVMSLEQIGQQNRAAHLERFERDFARTVQHELHGTWGALTRVLPSGEPFYDVATRDGESWNPLDDDAPVILSGWNLVTLPPAEARALQRELMAVVEPYLNRQTSGNPYLLGVFLTPDHG</sequence>
<name>A0A917ULX6_9DEIO</name>
<evidence type="ECO:0000313" key="2">
    <source>
        <dbReference type="Proteomes" id="UP000635726"/>
    </source>
</evidence>
<dbReference type="SUPFAM" id="SSF46785">
    <property type="entry name" value="Winged helix' DNA-binding domain"/>
    <property type="match status" value="1"/>
</dbReference>
<dbReference type="Proteomes" id="UP000635726">
    <property type="component" value="Unassembled WGS sequence"/>
</dbReference>
<gene>
    <name evidence="1" type="ORF">GCM10008939_09300</name>
</gene>